<dbReference type="Proteomes" id="UP001177023">
    <property type="component" value="Unassembled WGS sequence"/>
</dbReference>
<evidence type="ECO:0000256" key="1">
    <source>
        <dbReference type="RuleBase" id="RU000356"/>
    </source>
</evidence>
<dbReference type="InterPro" id="IPR053341">
    <property type="entry name" value="Oxidative_stress_globin-like"/>
</dbReference>
<gene>
    <name evidence="4" type="ORF">MSPICULIGERA_LOCUS10799</name>
</gene>
<keyword evidence="1" id="KW-0349">Heme</keyword>
<dbReference type="InterPro" id="IPR000971">
    <property type="entry name" value="Globin"/>
</dbReference>
<protein>
    <recommendedName>
        <fullName evidence="3">Globin domain-containing protein</fullName>
    </recommendedName>
</protein>
<organism evidence="4 5">
    <name type="scientific">Mesorhabditis spiculigera</name>
    <dbReference type="NCBI Taxonomy" id="96644"/>
    <lineage>
        <taxon>Eukaryota</taxon>
        <taxon>Metazoa</taxon>
        <taxon>Ecdysozoa</taxon>
        <taxon>Nematoda</taxon>
        <taxon>Chromadorea</taxon>
        <taxon>Rhabditida</taxon>
        <taxon>Rhabditina</taxon>
        <taxon>Rhabditomorpha</taxon>
        <taxon>Rhabditoidea</taxon>
        <taxon>Rhabditidae</taxon>
        <taxon>Mesorhabditinae</taxon>
        <taxon>Mesorhabditis</taxon>
    </lineage>
</organism>
<feature type="region of interest" description="Disordered" evidence="2">
    <location>
        <begin position="59"/>
        <end position="106"/>
    </location>
</feature>
<feature type="domain" description="Globin" evidence="3">
    <location>
        <begin position="118"/>
        <end position="274"/>
    </location>
</feature>
<keyword evidence="1" id="KW-0813">Transport</keyword>
<dbReference type="InterPro" id="IPR044399">
    <property type="entry name" value="Mb-like_M"/>
</dbReference>
<keyword evidence="1" id="KW-0561">Oxygen transport</keyword>
<evidence type="ECO:0000256" key="2">
    <source>
        <dbReference type="SAM" id="MobiDB-lite"/>
    </source>
</evidence>
<dbReference type="AlphaFoldDB" id="A0AA36FZB8"/>
<dbReference type="EMBL" id="CATQJA010002597">
    <property type="protein sequence ID" value="CAJ0572411.1"/>
    <property type="molecule type" value="Genomic_DNA"/>
</dbReference>
<dbReference type="PANTHER" id="PTHR47768:SF1">
    <property type="entry name" value="GLOBIN FAMILY PROFILE DOMAIN-CONTAINING PROTEIN"/>
    <property type="match status" value="1"/>
</dbReference>
<dbReference type="GO" id="GO:0020037">
    <property type="term" value="F:heme binding"/>
    <property type="evidence" value="ECO:0007669"/>
    <property type="project" value="InterPro"/>
</dbReference>
<keyword evidence="5" id="KW-1185">Reference proteome</keyword>
<evidence type="ECO:0000313" key="5">
    <source>
        <dbReference type="Proteomes" id="UP001177023"/>
    </source>
</evidence>
<evidence type="ECO:0000259" key="3">
    <source>
        <dbReference type="PROSITE" id="PS01033"/>
    </source>
</evidence>
<dbReference type="InterPro" id="IPR009050">
    <property type="entry name" value="Globin-like_sf"/>
</dbReference>
<dbReference type="SUPFAM" id="SSF46458">
    <property type="entry name" value="Globin-like"/>
    <property type="match status" value="1"/>
</dbReference>
<feature type="non-terminal residue" evidence="4">
    <location>
        <position position="287"/>
    </location>
</feature>
<comment type="caution">
    <text evidence="4">The sequence shown here is derived from an EMBL/GenBank/DDBJ whole genome shotgun (WGS) entry which is preliminary data.</text>
</comment>
<keyword evidence="1" id="KW-0408">Iron</keyword>
<sequence>MESEQRRSSNILGFPVEMPQLTQMQAIKDDLLAMPSLEKARGFFNTMFSYFHGPSTQNSVGDKTLSSKHQPYHTPQVDRKAQTQSPARRGSMDATNGNVKPNEGTMARVHHPNIESWDPDVYEKELLRRTWSDDFDFLYELGAAIYCYIFDHNPNCKKLFPFISTYNGDEWKHSKEFRSQALKFVQTLAQTVKNVYHMDRVEIFLYTIGQKHVKFAERGFKAEYWNIFQDAMEYSLSSHMNNLKDLDEAQKKDAVRVWRTLALYVTTHMSHGFFDGMRGVNKFAESP</sequence>
<keyword evidence="1" id="KW-0479">Metal-binding</keyword>
<comment type="similarity">
    <text evidence="1">Belongs to the globin family.</text>
</comment>
<dbReference type="GO" id="GO:0005344">
    <property type="term" value="F:oxygen carrier activity"/>
    <property type="evidence" value="ECO:0007669"/>
    <property type="project" value="UniProtKB-KW"/>
</dbReference>
<reference evidence="4" key="1">
    <citation type="submission" date="2023-06" db="EMBL/GenBank/DDBJ databases">
        <authorList>
            <person name="Delattre M."/>
        </authorList>
    </citation>
    <scope>NUCLEOTIDE SEQUENCE</scope>
    <source>
        <strain evidence="4">AF72</strain>
    </source>
</reference>
<dbReference type="PROSITE" id="PS01033">
    <property type="entry name" value="GLOBIN"/>
    <property type="match status" value="1"/>
</dbReference>
<evidence type="ECO:0000313" key="4">
    <source>
        <dbReference type="EMBL" id="CAJ0572411.1"/>
    </source>
</evidence>
<dbReference type="Pfam" id="PF00042">
    <property type="entry name" value="Globin"/>
    <property type="match status" value="1"/>
</dbReference>
<dbReference type="PANTHER" id="PTHR47768">
    <property type="entry name" value="GLOBIN RELATED-RELATED"/>
    <property type="match status" value="1"/>
</dbReference>
<accession>A0AA36FZB8</accession>
<dbReference type="InterPro" id="IPR012292">
    <property type="entry name" value="Globin/Proto"/>
</dbReference>
<name>A0AA36FZB8_9BILA</name>
<dbReference type="CDD" id="cd01040">
    <property type="entry name" value="Mb-like"/>
    <property type="match status" value="1"/>
</dbReference>
<dbReference type="Gene3D" id="1.10.490.10">
    <property type="entry name" value="Globins"/>
    <property type="match status" value="1"/>
</dbReference>
<proteinExistence type="inferred from homology"/>
<dbReference type="GO" id="GO:0019825">
    <property type="term" value="F:oxygen binding"/>
    <property type="evidence" value="ECO:0007669"/>
    <property type="project" value="InterPro"/>
</dbReference>